<accession>A0ABN9R801</accession>
<sequence length="116" mass="13594">MPRLPHGLPKGSILPRPAIMRTIMPNILLNHLLNIIAHSSILRNIIGHRRRTNRSNIVRTVLWAGGRMFSAYNNDRRRAVQVREVNRNLAVRHQFQTSHFSLPRCRRFTWTIMKIA</sequence>
<evidence type="ECO:0000313" key="2">
    <source>
        <dbReference type="Proteomes" id="UP001189429"/>
    </source>
</evidence>
<reference evidence="1" key="1">
    <citation type="submission" date="2023-10" db="EMBL/GenBank/DDBJ databases">
        <authorList>
            <person name="Chen Y."/>
            <person name="Shah S."/>
            <person name="Dougan E. K."/>
            <person name="Thang M."/>
            <person name="Chan C."/>
        </authorList>
    </citation>
    <scope>NUCLEOTIDE SEQUENCE [LARGE SCALE GENOMIC DNA]</scope>
</reference>
<evidence type="ECO:0000313" key="1">
    <source>
        <dbReference type="EMBL" id="CAK0814569.1"/>
    </source>
</evidence>
<dbReference type="Proteomes" id="UP001189429">
    <property type="component" value="Unassembled WGS sequence"/>
</dbReference>
<proteinExistence type="predicted"/>
<protein>
    <submittedName>
        <fullName evidence="1">Uncharacterized protein</fullName>
    </submittedName>
</protein>
<dbReference type="EMBL" id="CAUYUJ010005680">
    <property type="protein sequence ID" value="CAK0814569.1"/>
    <property type="molecule type" value="Genomic_DNA"/>
</dbReference>
<name>A0ABN9R801_9DINO</name>
<organism evidence="1 2">
    <name type="scientific">Prorocentrum cordatum</name>
    <dbReference type="NCBI Taxonomy" id="2364126"/>
    <lineage>
        <taxon>Eukaryota</taxon>
        <taxon>Sar</taxon>
        <taxon>Alveolata</taxon>
        <taxon>Dinophyceae</taxon>
        <taxon>Prorocentrales</taxon>
        <taxon>Prorocentraceae</taxon>
        <taxon>Prorocentrum</taxon>
    </lineage>
</organism>
<keyword evidence="2" id="KW-1185">Reference proteome</keyword>
<comment type="caution">
    <text evidence="1">The sequence shown here is derived from an EMBL/GenBank/DDBJ whole genome shotgun (WGS) entry which is preliminary data.</text>
</comment>
<gene>
    <name evidence="1" type="ORF">PCOR1329_LOCUS18144</name>
</gene>